<dbReference type="OrthoDB" id="6329284at2759"/>
<accession>A0A8H3IZ57</accession>
<dbReference type="InterPro" id="IPR041698">
    <property type="entry name" value="Methyltransf_25"/>
</dbReference>
<dbReference type="Gene3D" id="3.40.50.150">
    <property type="entry name" value="Vaccinia Virus protein VP39"/>
    <property type="match status" value="1"/>
</dbReference>
<reference evidence="3" key="1">
    <citation type="submission" date="2021-03" db="EMBL/GenBank/DDBJ databases">
        <authorList>
            <person name="Tagirdzhanova G."/>
        </authorList>
    </citation>
    <scope>NUCLEOTIDE SEQUENCE</scope>
</reference>
<dbReference type="AlphaFoldDB" id="A0A8H3IZ57"/>
<dbReference type="InterPro" id="IPR029063">
    <property type="entry name" value="SAM-dependent_MTases_sf"/>
</dbReference>
<dbReference type="PANTHER" id="PTHR43861">
    <property type="entry name" value="TRANS-ACONITATE 2-METHYLTRANSFERASE-RELATED"/>
    <property type="match status" value="1"/>
</dbReference>
<gene>
    <name evidence="3" type="ORF">HETSPECPRED_009200</name>
</gene>
<dbReference type="Pfam" id="PF13649">
    <property type="entry name" value="Methyltransf_25"/>
    <property type="match status" value="1"/>
</dbReference>
<name>A0A8H3IZ57_9LECA</name>
<dbReference type="CDD" id="cd02440">
    <property type="entry name" value="AdoMet_MTases"/>
    <property type="match status" value="1"/>
</dbReference>
<evidence type="ECO:0000259" key="2">
    <source>
        <dbReference type="Pfam" id="PF13649"/>
    </source>
</evidence>
<keyword evidence="1" id="KW-0808">Transferase</keyword>
<feature type="domain" description="Methyltransferase" evidence="2">
    <location>
        <begin position="44"/>
        <end position="145"/>
    </location>
</feature>
<dbReference type="GO" id="GO:0016740">
    <property type="term" value="F:transferase activity"/>
    <property type="evidence" value="ECO:0007669"/>
    <property type="project" value="UniProtKB-KW"/>
</dbReference>
<dbReference type="EMBL" id="CAJPDS010000074">
    <property type="protein sequence ID" value="CAF9934359.1"/>
    <property type="molecule type" value="Genomic_DNA"/>
</dbReference>
<dbReference type="SUPFAM" id="SSF53335">
    <property type="entry name" value="S-adenosyl-L-methionine-dependent methyltransferases"/>
    <property type="match status" value="1"/>
</dbReference>
<evidence type="ECO:0000313" key="4">
    <source>
        <dbReference type="Proteomes" id="UP000664521"/>
    </source>
</evidence>
<evidence type="ECO:0000256" key="1">
    <source>
        <dbReference type="ARBA" id="ARBA00022679"/>
    </source>
</evidence>
<evidence type="ECO:0000313" key="3">
    <source>
        <dbReference type="EMBL" id="CAF9934359.1"/>
    </source>
</evidence>
<sequence>MASSKISRIAAIYDERSSKYDESFHPRQAEDFIKWAELQPGQNVLDLCCGTGLVTLPAKQAVGDQGRVIGVDVSNQMLDQARRKAAAAELDITFINGDVTTLKRQDLSLQDGQYFDLITCASAFVLLEDPVGALRQWATHLSPTGRLIIDVPTETSMVVGSLLEKLLGDSASPLYGRRGVTSVSSLEDAIRNAGLSPIRIFETDSYGATQESAKDARTFFDKWVRYTESGDIPDPELKESLVCKFQEIMNEAADSSGIIHDDIRFNVAIAGKDS</sequence>
<protein>
    <recommendedName>
        <fullName evidence="2">Methyltransferase domain-containing protein</fullName>
    </recommendedName>
</protein>
<comment type="caution">
    <text evidence="3">The sequence shown here is derived from an EMBL/GenBank/DDBJ whole genome shotgun (WGS) entry which is preliminary data.</text>
</comment>
<keyword evidence="4" id="KW-1185">Reference proteome</keyword>
<organism evidence="3 4">
    <name type="scientific">Heterodermia speciosa</name>
    <dbReference type="NCBI Taxonomy" id="116794"/>
    <lineage>
        <taxon>Eukaryota</taxon>
        <taxon>Fungi</taxon>
        <taxon>Dikarya</taxon>
        <taxon>Ascomycota</taxon>
        <taxon>Pezizomycotina</taxon>
        <taxon>Lecanoromycetes</taxon>
        <taxon>OSLEUM clade</taxon>
        <taxon>Lecanoromycetidae</taxon>
        <taxon>Caliciales</taxon>
        <taxon>Physciaceae</taxon>
        <taxon>Heterodermia</taxon>
    </lineage>
</organism>
<dbReference type="Proteomes" id="UP000664521">
    <property type="component" value="Unassembled WGS sequence"/>
</dbReference>
<proteinExistence type="predicted"/>